<evidence type="ECO:0000313" key="2">
    <source>
        <dbReference type="EMBL" id="HJA89619.1"/>
    </source>
</evidence>
<dbReference type="Proteomes" id="UP000886856">
    <property type="component" value="Unassembled WGS sequence"/>
</dbReference>
<name>A0A9D2I0J5_9LACT</name>
<reference evidence="2" key="2">
    <citation type="submission" date="2021-04" db="EMBL/GenBank/DDBJ databases">
        <authorList>
            <person name="Gilroy R."/>
        </authorList>
    </citation>
    <scope>NUCLEOTIDE SEQUENCE</scope>
    <source>
        <strain evidence="2">CHK171-505</strain>
    </source>
</reference>
<proteinExistence type="predicted"/>
<feature type="transmembrane region" description="Helical" evidence="1">
    <location>
        <begin position="30"/>
        <end position="50"/>
    </location>
</feature>
<evidence type="ECO:0000256" key="1">
    <source>
        <dbReference type="SAM" id="Phobius"/>
    </source>
</evidence>
<dbReference type="PANTHER" id="PTHR33989">
    <property type="match status" value="1"/>
</dbReference>
<keyword evidence="1" id="KW-1133">Transmembrane helix</keyword>
<keyword evidence="1" id="KW-0812">Transmembrane</keyword>
<accession>A0A9D2I0J5</accession>
<reference evidence="2" key="1">
    <citation type="journal article" date="2021" name="PeerJ">
        <title>Extensive microbial diversity within the chicken gut microbiome revealed by metagenomics and culture.</title>
        <authorList>
            <person name="Gilroy R."/>
            <person name="Ravi A."/>
            <person name="Getino M."/>
            <person name="Pursley I."/>
            <person name="Horton D.L."/>
            <person name="Alikhan N.F."/>
            <person name="Baker D."/>
            <person name="Gharbi K."/>
            <person name="Hall N."/>
            <person name="Watson M."/>
            <person name="Adriaenssens E.M."/>
            <person name="Foster-Nyarko E."/>
            <person name="Jarju S."/>
            <person name="Secka A."/>
            <person name="Antonio M."/>
            <person name="Oren A."/>
            <person name="Chaudhuri R.R."/>
            <person name="La Ragione R."/>
            <person name="Hildebrand F."/>
            <person name="Pallen M.J."/>
        </authorList>
    </citation>
    <scope>NUCLEOTIDE SEQUENCE</scope>
    <source>
        <strain evidence="2">CHK171-505</strain>
    </source>
</reference>
<sequence length="64" mass="6997">MKKCHTTAVTVSWTMPPVISGYLTTGGSFAGSLLQIVCILVDIVIYWVFYQGVEKQNKAMEANG</sequence>
<protein>
    <submittedName>
        <fullName evidence="2">Uncharacterized protein</fullName>
    </submittedName>
</protein>
<organism evidence="2 3">
    <name type="scientific">Candidatus Jeotgalibaca merdavium</name>
    <dbReference type="NCBI Taxonomy" id="2838627"/>
    <lineage>
        <taxon>Bacteria</taxon>
        <taxon>Bacillati</taxon>
        <taxon>Bacillota</taxon>
        <taxon>Bacilli</taxon>
        <taxon>Lactobacillales</taxon>
        <taxon>Carnobacteriaceae</taxon>
        <taxon>Jeotgalibaca</taxon>
    </lineage>
</organism>
<gene>
    <name evidence="2" type="ORF">H9948_02400</name>
</gene>
<evidence type="ECO:0000313" key="3">
    <source>
        <dbReference type="Proteomes" id="UP000886856"/>
    </source>
</evidence>
<dbReference type="InterPro" id="IPR051088">
    <property type="entry name" value="PTS_Sugar-EIIC/EIIB"/>
</dbReference>
<comment type="caution">
    <text evidence="2">The sequence shown here is derived from an EMBL/GenBank/DDBJ whole genome shotgun (WGS) entry which is preliminary data.</text>
</comment>
<dbReference type="EMBL" id="DWYW01000046">
    <property type="protein sequence ID" value="HJA89619.1"/>
    <property type="molecule type" value="Genomic_DNA"/>
</dbReference>
<dbReference type="PANTHER" id="PTHR33989:SF4">
    <property type="entry name" value="PTS SYSTEM N,N'-DIACETYLCHITOBIOSE-SPECIFIC EIIC COMPONENT"/>
    <property type="match status" value="1"/>
</dbReference>
<dbReference type="AlphaFoldDB" id="A0A9D2I0J5"/>
<keyword evidence="1" id="KW-0472">Membrane</keyword>